<evidence type="ECO:0008006" key="4">
    <source>
        <dbReference type="Google" id="ProtNLM"/>
    </source>
</evidence>
<dbReference type="InterPro" id="IPR052022">
    <property type="entry name" value="26kDa_periplasmic_antigen"/>
</dbReference>
<comment type="caution">
    <text evidence="2">The sequence shown here is derived from an EMBL/GenBank/DDBJ whole genome shotgun (WGS) entry which is preliminary data.</text>
</comment>
<name>A0A2M7VFU0_9BACT</name>
<dbReference type="Proteomes" id="UP000230405">
    <property type="component" value="Unassembled WGS sequence"/>
</dbReference>
<reference evidence="3" key="1">
    <citation type="submission" date="2017-09" db="EMBL/GenBank/DDBJ databases">
        <title>Depth-based differentiation of microbial function through sediment-hosted aquifers and enrichment of novel symbionts in the deep terrestrial subsurface.</title>
        <authorList>
            <person name="Probst A.J."/>
            <person name="Ladd B."/>
            <person name="Jarett J.K."/>
            <person name="Geller-Mcgrath D.E."/>
            <person name="Sieber C.M.K."/>
            <person name="Emerson J.B."/>
            <person name="Anantharaman K."/>
            <person name="Thomas B.C."/>
            <person name="Malmstrom R."/>
            <person name="Stieglmeier M."/>
            <person name="Klingl A."/>
            <person name="Woyke T."/>
            <person name="Ryan C.M."/>
            <person name="Banfield J.F."/>
        </authorList>
    </citation>
    <scope>NUCLEOTIDE SEQUENCE [LARGE SCALE GENOMIC DNA]</scope>
</reference>
<dbReference type="Pfam" id="PF04402">
    <property type="entry name" value="SIMPL"/>
    <property type="match status" value="1"/>
</dbReference>
<dbReference type="AlphaFoldDB" id="A0A2M7VFU0"/>
<keyword evidence="1" id="KW-1133">Transmembrane helix</keyword>
<protein>
    <recommendedName>
        <fullName evidence="4">SIMPL domain-containing protein</fullName>
    </recommendedName>
</protein>
<dbReference type="Gene3D" id="3.30.70.2970">
    <property type="entry name" value="Protein of unknown function (DUF541), domain 2"/>
    <property type="match status" value="1"/>
</dbReference>
<dbReference type="Gene3D" id="3.30.110.170">
    <property type="entry name" value="Protein of unknown function (DUF541), domain 1"/>
    <property type="match status" value="1"/>
</dbReference>
<dbReference type="InterPro" id="IPR007497">
    <property type="entry name" value="SIMPL/DUF541"/>
</dbReference>
<accession>A0A2M7VFU0</accession>
<dbReference type="EMBL" id="PFPO01000023">
    <property type="protein sequence ID" value="PIZ99517.1"/>
    <property type="molecule type" value="Genomic_DNA"/>
</dbReference>
<keyword evidence="1" id="KW-0472">Membrane</keyword>
<dbReference type="GO" id="GO:0006974">
    <property type="term" value="P:DNA damage response"/>
    <property type="evidence" value="ECO:0007669"/>
    <property type="project" value="TreeGrafter"/>
</dbReference>
<gene>
    <name evidence="2" type="ORF">COX77_01330</name>
</gene>
<dbReference type="PANTHER" id="PTHR34387:SF1">
    <property type="entry name" value="PERIPLASMIC IMMUNOGENIC PROTEIN"/>
    <property type="match status" value="1"/>
</dbReference>
<keyword evidence="1" id="KW-0812">Transmembrane</keyword>
<evidence type="ECO:0000313" key="3">
    <source>
        <dbReference type="Proteomes" id="UP000230405"/>
    </source>
</evidence>
<evidence type="ECO:0000256" key="1">
    <source>
        <dbReference type="SAM" id="Phobius"/>
    </source>
</evidence>
<evidence type="ECO:0000313" key="2">
    <source>
        <dbReference type="EMBL" id="PIZ99517.1"/>
    </source>
</evidence>
<organism evidence="2 3">
    <name type="scientific">Candidatus Komeilibacteria bacterium CG_4_10_14_0_2_um_filter_37_10</name>
    <dbReference type="NCBI Taxonomy" id="1974470"/>
    <lineage>
        <taxon>Bacteria</taxon>
        <taxon>Candidatus Komeiliibacteriota</taxon>
    </lineage>
</organism>
<feature type="transmembrane region" description="Helical" evidence="1">
    <location>
        <begin position="24"/>
        <end position="43"/>
    </location>
</feature>
<dbReference type="PANTHER" id="PTHR34387">
    <property type="entry name" value="SLR1258 PROTEIN"/>
    <property type="match status" value="1"/>
</dbReference>
<sequence>MSADDQKTTCCGDGQKCCRGYGKLIYKSLLILAVVAIVLVALLRDRIISNPQWQIPVVGQGRVEYTPEVANINMGVQIDKISKADEALNQLNNKINGIVKAITDAGVSTDDIKTQNYTLTPQYDFVNNASALSGYSANQTVVVKIKDLKNNQDKIAKVIAVATKAGVNQISGVTFEAADANAIKQEARLKAITDARNKAEDIAKTLDIDLGNIVGLWENMISSPEPMDAYKMGMGGGAASPLVPSGKQEMVIEVNVNYQID</sequence>
<proteinExistence type="predicted"/>